<dbReference type="AlphaFoldDB" id="A0A1G2UIX8"/>
<sequence>MLLNTWGEVLTLSFQNLWVGIVNFVPNLVIAIIILTLGWLVGVLFGRAIWQVFKSLKIDDALRRSGFETFVRRGGIELDSGAFIGGLVKWFVIVIFLVAALDVLGLSQVNFFLQDVVLGYLPRVLAAVLVLLVAGVIGDVTGRVVVTAAKTAGIGSSHFVGAIARWSIWVFAILVALSHLGIAAVFSQTLFTGVVIAVSLAIGLSFGLGGQEAASRFIERLRNEMSGKNHG</sequence>
<proteinExistence type="predicted"/>
<keyword evidence="1" id="KW-0812">Transmembrane</keyword>
<protein>
    <recommendedName>
        <fullName evidence="4">Small-conductance mechanosensitive ion channel</fullName>
    </recommendedName>
</protein>
<keyword evidence="1" id="KW-1133">Transmembrane helix</keyword>
<reference evidence="2 3" key="1">
    <citation type="journal article" date="2016" name="Nat. Commun.">
        <title>Thousands of microbial genomes shed light on interconnected biogeochemical processes in an aquifer system.</title>
        <authorList>
            <person name="Anantharaman K."/>
            <person name="Brown C.T."/>
            <person name="Hug L.A."/>
            <person name="Sharon I."/>
            <person name="Castelle C.J."/>
            <person name="Probst A.J."/>
            <person name="Thomas B.C."/>
            <person name="Singh A."/>
            <person name="Wilkins M.J."/>
            <person name="Karaoz U."/>
            <person name="Brodie E.L."/>
            <person name="Williams K.H."/>
            <person name="Hubbard S.S."/>
            <person name="Banfield J.F."/>
        </authorList>
    </citation>
    <scope>NUCLEOTIDE SEQUENCE [LARGE SCALE GENOMIC DNA]</scope>
</reference>
<dbReference type="InterPro" id="IPR008910">
    <property type="entry name" value="MSC_TM_helix"/>
</dbReference>
<feature type="transmembrane region" description="Helical" evidence="1">
    <location>
        <begin position="166"/>
        <end position="184"/>
    </location>
</feature>
<dbReference type="Pfam" id="PF05552">
    <property type="entry name" value="MS_channel_1st_1"/>
    <property type="match status" value="2"/>
</dbReference>
<organism evidence="2 3">
    <name type="scientific">Candidatus Zambryskibacteria bacterium RIFCSPLOWO2_02_FULL_39_14</name>
    <dbReference type="NCBI Taxonomy" id="1802769"/>
    <lineage>
        <taxon>Bacteria</taxon>
        <taxon>Candidatus Zambryskiibacteriota</taxon>
    </lineage>
</organism>
<keyword evidence="1" id="KW-0472">Membrane</keyword>
<evidence type="ECO:0000256" key="1">
    <source>
        <dbReference type="SAM" id="Phobius"/>
    </source>
</evidence>
<evidence type="ECO:0000313" key="2">
    <source>
        <dbReference type="EMBL" id="OHB09351.1"/>
    </source>
</evidence>
<gene>
    <name evidence="2" type="ORF">A3I86_02575</name>
</gene>
<feature type="transmembrane region" description="Helical" evidence="1">
    <location>
        <begin position="20"/>
        <end position="45"/>
    </location>
</feature>
<accession>A0A1G2UIX8</accession>
<feature type="transmembrane region" description="Helical" evidence="1">
    <location>
        <begin position="190"/>
        <end position="210"/>
    </location>
</feature>
<feature type="transmembrane region" description="Helical" evidence="1">
    <location>
        <begin position="82"/>
        <end position="104"/>
    </location>
</feature>
<feature type="transmembrane region" description="Helical" evidence="1">
    <location>
        <begin position="124"/>
        <end position="146"/>
    </location>
</feature>
<dbReference type="Proteomes" id="UP000177096">
    <property type="component" value="Unassembled WGS sequence"/>
</dbReference>
<name>A0A1G2UIX8_9BACT</name>
<evidence type="ECO:0008006" key="4">
    <source>
        <dbReference type="Google" id="ProtNLM"/>
    </source>
</evidence>
<dbReference type="Gene3D" id="1.10.287.1260">
    <property type="match status" value="2"/>
</dbReference>
<dbReference type="EMBL" id="MHWM01000003">
    <property type="protein sequence ID" value="OHB09351.1"/>
    <property type="molecule type" value="Genomic_DNA"/>
</dbReference>
<evidence type="ECO:0000313" key="3">
    <source>
        <dbReference type="Proteomes" id="UP000177096"/>
    </source>
</evidence>
<comment type="caution">
    <text evidence="2">The sequence shown here is derived from an EMBL/GenBank/DDBJ whole genome shotgun (WGS) entry which is preliminary data.</text>
</comment>